<sequence>MVDKEGTLYSVSEVNRNFANYPLKITAINKFGGKESSTYVIVNTLRANLITELLLNISYQEFDANINTYVMWLDDQVPSTDTFQLVEYHIQDGIVNVSLYVVQGIYYPNNTSPDVDSIDLDPKPFLTVETVCELYYSELSKVLICKERFEVETIEPAASSLVWLIILFIVLIVLILACMLLLCLGAYIYYKWQEEKLLIDETIFEHPYMIARPLGAYEMQEELRKLGKRGRGKASMGGAYDDEERGYQLGRGRDYHSSDENIDDTFVNDYASSDSSLSVYGQDYSKFEQMETWKKYRNMGPQLRQMVERWRDGDNIILEDDEPKGEMSV</sequence>
<evidence type="ECO:0000313" key="2">
    <source>
        <dbReference type="EMBL" id="KAI6653485.1"/>
    </source>
</evidence>
<organism evidence="2 3">
    <name type="scientific">Oopsacas minuta</name>
    <dbReference type="NCBI Taxonomy" id="111878"/>
    <lineage>
        <taxon>Eukaryota</taxon>
        <taxon>Metazoa</taxon>
        <taxon>Porifera</taxon>
        <taxon>Hexactinellida</taxon>
        <taxon>Hexasterophora</taxon>
        <taxon>Lyssacinosida</taxon>
        <taxon>Leucopsacidae</taxon>
        <taxon>Oopsacas</taxon>
    </lineage>
</organism>
<evidence type="ECO:0000313" key="3">
    <source>
        <dbReference type="Proteomes" id="UP001165289"/>
    </source>
</evidence>
<protein>
    <submittedName>
        <fullName evidence="2">Uncharacterized protein</fullName>
    </submittedName>
</protein>
<dbReference type="EMBL" id="JAKMXF010000266">
    <property type="protein sequence ID" value="KAI6653485.1"/>
    <property type="molecule type" value="Genomic_DNA"/>
</dbReference>
<proteinExistence type="predicted"/>
<gene>
    <name evidence="2" type="ORF">LOD99_3381</name>
</gene>
<evidence type="ECO:0000256" key="1">
    <source>
        <dbReference type="SAM" id="Phobius"/>
    </source>
</evidence>
<keyword evidence="1" id="KW-1133">Transmembrane helix</keyword>
<dbReference type="Proteomes" id="UP001165289">
    <property type="component" value="Unassembled WGS sequence"/>
</dbReference>
<name>A0AAV7JYU5_9METZ</name>
<accession>A0AAV7JYU5</accession>
<keyword evidence="1" id="KW-0812">Transmembrane</keyword>
<dbReference type="AlphaFoldDB" id="A0AAV7JYU5"/>
<reference evidence="2 3" key="1">
    <citation type="journal article" date="2023" name="BMC Biol.">
        <title>The compact genome of the sponge Oopsacas minuta (Hexactinellida) is lacking key metazoan core genes.</title>
        <authorList>
            <person name="Santini S."/>
            <person name="Schenkelaars Q."/>
            <person name="Jourda C."/>
            <person name="Duchesne M."/>
            <person name="Belahbib H."/>
            <person name="Rocher C."/>
            <person name="Selva M."/>
            <person name="Riesgo A."/>
            <person name="Vervoort M."/>
            <person name="Leys S.P."/>
            <person name="Kodjabachian L."/>
            <person name="Le Bivic A."/>
            <person name="Borchiellini C."/>
            <person name="Claverie J.M."/>
            <person name="Renard E."/>
        </authorList>
    </citation>
    <scope>NUCLEOTIDE SEQUENCE [LARGE SCALE GENOMIC DNA]</scope>
    <source>
        <strain evidence="2">SPO-2</strain>
    </source>
</reference>
<keyword evidence="3" id="KW-1185">Reference proteome</keyword>
<keyword evidence="1" id="KW-0472">Membrane</keyword>
<comment type="caution">
    <text evidence="2">The sequence shown here is derived from an EMBL/GenBank/DDBJ whole genome shotgun (WGS) entry which is preliminary data.</text>
</comment>
<feature type="transmembrane region" description="Helical" evidence="1">
    <location>
        <begin position="161"/>
        <end position="190"/>
    </location>
</feature>